<dbReference type="PATRIC" id="fig|1160705.3.peg.6934"/>
<feature type="region of interest" description="Disordered" evidence="2">
    <location>
        <begin position="66"/>
        <end position="113"/>
    </location>
</feature>
<comment type="similarity">
    <text evidence="1">Belongs to the UPF0225 family.</text>
</comment>
<dbReference type="Gene3D" id="3.10.450.50">
    <property type="match status" value="1"/>
</dbReference>
<comment type="caution">
    <text evidence="4">The sequence shown here is derived from an EMBL/GenBank/DDBJ whole genome shotgun (WGS) entry which is preliminary data.</text>
</comment>
<dbReference type="SUPFAM" id="SSF54427">
    <property type="entry name" value="NTF2-like"/>
    <property type="match status" value="1"/>
</dbReference>
<dbReference type="PANTHER" id="PTHR33747:SF1">
    <property type="entry name" value="ADENYLATE CYCLASE-ASSOCIATED CAP C-TERMINAL DOMAIN-CONTAINING PROTEIN"/>
    <property type="match status" value="1"/>
</dbReference>
<protein>
    <recommendedName>
        <fullName evidence="1">UPF0225 protein STVIR_7020</fullName>
    </recommendedName>
</protein>
<evidence type="ECO:0000313" key="4">
    <source>
        <dbReference type="EMBL" id="ELS51948.1"/>
    </source>
</evidence>
<dbReference type="HAMAP" id="MF_00612">
    <property type="entry name" value="UPF0225"/>
    <property type="match status" value="1"/>
</dbReference>
<organism evidence="4 5">
    <name type="scientific">Streptomyces viridochromogenes Tue57</name>
    <dbReference type="NCBI Taxonomy" id="1160705"/>
    <lineage>
        <taxon>Bacteria</taxon>
        <taxon>Bacillati</taxon>
        <taxon>Actinomycetota</taxon>
        <taxon>Actinomycetes</taxon>
        <taxon>Kitasatosporales</taxon>
        <taxon>Streptomycetaceae</taxon>
        <taxon>Streptomyces</taxon>
    </lineage>
</organism>
<feature type="domain" description="YchJ-like middle NTF2-like" evidence="3">
    <location>
        <begin position="140"/>
        <end position="230"/>
    </location>
</feature>
<evidence type="ECO:0000256" key="2">
    <source>
        <dbReference type="SAM" id="MobiDB-lite"/>
    </source>
</evidence>
<dbReference type="EMBL" id="AMLP01000222">
    <property type="protein sequence ID" value="ELS51948.1"/>
    <property type="molecule type" value="Genomic_DNA"/>
</dbReference>
<dbReference type="InterPro" id="IPR048469">
    <property type="entry name" value="YchJ-like_M"/>
</dbReference>
<sequence length="234" mass="25135">MRKGIGLRNAVIVGAATTAGTAAGARWRRSGSRRAWAPVITGAVTLWFVEKLDRLIAEEEGRGLGPVRRSARSGIRRGCRSGTSSRTGTMGAMPKRASRSTRPTGSAPAPKPAPACPCGLPEAYAVCCGRYHSGAVAAPTAEALMRSRYSAFVKGDVAYLLRTWHPRTRPARLDLDPGMRWTGLEVLETADGSGFHSTGTVTFRASFRGGALHERSRFERVDGAWVYVDGEFLD</sequence>
<reference evidence="4 5" key="1">
    <citation type="journal article" date="2013" name="Genome Announc.">
        <title>Draft Genome Sequence of Streptomyces viridochromogenes Strain Tu57, Producer of Avilamycin.</title>
        <authorList>
            <person name="Gruning B.A."/>
            <person name="Erxleben A."/>
            <person name="Hahnlein A."/>
            <person name="Gunther S."/>
        </authorList>
    </citation>
    <scope>NUCLEOTIDE SEQUENCE [LARGE SCALE GENOMIC DNA]</scope>
    <source>
        <strain evidence="4 5">Tue57</strain>
    </source>
</reference>
<dbReference type="AlphaFoldDB" id="L8P717"/>
<dbReference type="InterPro" id="IPR032710">
    <property type="entry name" value="NTF2-like_dom_sf"/>
</dbReference>
<gene>
    <name evidence="4" type="ORF">STVIR_7020</name>
</gene>
<accession>L8P717</accession>
<evidence type="ECO:0000313" key="5">
    <source>
        <dbReference type="Proteomes" id="UP000011205"/>
    </source>
</evidence>
<dbReference type="InterPro" id="IPR023006">
    <property type="entry name" value="YchJ-like"/>
</dbReference>
<dbReference type="PANTHER" id="PTHR33747">
    <property type="entry name" value="UPF0225 PROTEIN SCO1677"/>
    <property type="match status" value="1"/>
</dbReference>
<feature type="compositionally biased region" description="Basic residues" evidence="2">
    <location>
        <begin position="69"/>
        <end position="79"/>
    </location>
</feature>
<proteinExistence type="inferred from homology"/>
<dbReference type="Pfam" id="PF17775">
    <property type="entry name" value="YchJ_M-like"/>
    <property type="match status" value="1"/>
</dbReference>
<dbReference type="Proteomes" id="UP000011205">
    <property type="component" value="Unassembled WGS sequence"/>
</dbReference>
<feature type="compositionally biased region" description="Low complexity" evidence="2">
    <location>
        <begin position="80"/>
        <end position="91"/>
    </location>
</feature>
<evidence type="ECO:0000256" key="1">
    <source>
        <dbReference type="HAMAP-Rule" id="MF_00612"/>
    </source>
</evidence>
<evidence type="ECO:0000259" key="3">
    <source>
        <dbReference type="Pfam" id="PF17775"/>
    </source>
</evidence>
<name>L8P717_STRVR</name>